<dbReference type="PROSITE" id="PS00928">
    <property type="entry name" value="TREHALASE_2"/>
    <property type="match status" value="1"/>
</dbReference>
<dbReference type="InterPro" id="IPR023720">
    <property type="entry name" value="Trehalase_periplasmic"/>
</dbReference>
<dbReference type="PANTHER" id="PTHR23403:SF1">
    <property type="entry name" value="TREHALASE"/>
    <property type="match status" value="1"/>
</dbReference>
<sequence length="537" mass="59669" precursor="true">MHRQAHFLIRRRVANVAAWLTFGLAASSALADVGVGAALPPSPDKLYGDLFVAVQTAQVYPDQKTFVDAVPKAAPAVILQAYQAQKNVPGFSLKAFVDQYFTPPVDTPVTPPAGQSLRAHINWLWPALTRTTTTAPDNSSLIPLPKPYVVPGGRFREGYYWDTYFTMLGLQEAGREDLVDNMLDNFAYAIDQFGHIPNGNRTYYLSRSQPPFFALMVELAAQKEGDAALKRYLPQLRKEYAYWMRGAATTPGGQASSNVVVMRDGTVLNRYWDDQDTPRPESYLQDVTTAQQTPARPANQIWRDLRAAAESGWDFSSRWFGDNATLGTIRTTSIVPVDLNSLMFQLEKTIARACTAARDFACTVEYSVRAGRRAVAIERYLWHPAGYYADYDWQLGRVRDNKSAAMTYPLFVGAARPDRAWKTLQWTQQALLQVGGLSTTTFKTGQQWDAPNGWAPLQWIALRGAQRYGWQPLAQAIGERFLGSVEQLYASQQKLVEKYIVDGTGTGGGGGEYPLQDGFGWTNGVTLKLLDAYGRGQ</sequence>
<dbReference type="GO" id="GO:0071474">
    <property type="term" value="P:cellular hyperosmotic response"/>
    <property type="evidence" value="ECO:0007669"/>
    <property type="project" value="InterPro"/>
</dbReference>
<feature type="binding site" evidence="5">
    <location>
        <position position="198"/>
    </location>
    <ligand>
        <name>substrate</name>
    </ligand>
</feature>
<comment type="function">
    <text evidence="5">Provides the cells with the ability to utilize trehalose at high osmolarity by splitting it into glucose molecules that can subsequently be taken up by the phosphotransferase-mediated uptake system.</text>
</comment>
<protein>
    <recommendedName>
        <fullName evidence="5">Periplasmic trehalase</fullName>
        <ecNumber evidence="5">3.2.1.28</ecNumber>
    </recommendedName>
    <alternativeName>
        <fullName evidence="5">Alpha,alpha-trehalase</fullName>
    </alternativeName>
    <alternativeName>
        <fullName evidence="5">Alpha,alpha-trehalose glucohydrolase</fullName>
    </alternativeName>
</protein>
<accession>A0A2N4TS25</accession>
<dbReference type="PROSITE" id="PS00927">
    <property type="entry name" value="TREHALASE_1"/>
    <property type="match status" value="1"/>
</dbReference>
<dbReference type="FunFam" id="1.50.10.10:FF:000003">
    <property type="entry name" value="Cytoplasmic trehalase"/>
    <property type="match status" value="1"/>
</dbReference>
<reference evidence="6 7" key="1">
    <citation type="submission" date="2017-12" db="EMBL/GenBank/DDBJ databases">
        <title>Draft genome sequence of Ralstonia pickettii 52.</title>
        <authorList>
            <person name="Zheng B."/>
        </authorList>
    </citation>
    <scope>NUCLEOTIDE SEQUENCE [LARGE SCALE GENOMIC DNA]</scope>
    <source>
        <strain evidence="6 7">52</strain>
    </source>
</reference>
<feature type="binding site" evidence="5">
    <location>
        <begin position="207"/>
        <end position="209"/>
    </location>
    <ligand>
        <name>substrate</name>
    </ligand>
</feature>
<feature type="binding site" evidence="5">
    <location>
        <begin position="161"/>
        <end position="162"/>
    </location>
    <ligand>
        <name>substrate</name>
    </ligand>
</feature>
<evidence type="ECO:0000256" key="5">
    <source>
        <dbReference type="HAMAP-Rule" id="MF_01060"/>
    </source>
</evidence>
<comment type="subcellular location">
    <subcellularLocation>
        <location evidence="5">Periplasm</location>
    </subcellularLocation>
</comment>
<comment type="similarity">
    <text evidence="5">Belongs to the glycosyl hydrolase 37 family.</text>
</comment>
<dbReference type="Proteomes" id="UP000234456">
    <property type="component" value="Unassembled WGS sequence"/>
</dbReference>
<dbReference type="RefSeq" id="WP_102065537.1">
    <property type="nucleotide sequence ID" value="NZ_PKQE01000002.1"/>
</dbReference>
<evidence type="ECO:0000313" key="7">
    <source>
        <dbReference type="Proteomes" id="UP000234456"/>
    </source>
</evidence>
<name>A0A2N4TS25_RALPI</name>
<feature type="binding site" evidence="5">
    <location>
        <position position="154"/>
    </location>
    <ligand>
        <name>substrate</name>
    </ligand>
</feature>
<dbReference type="Gene3D" id="1.50.10.10">
    <property type="match status" value="1"/>
</dbReference>
<keyword evidence="3 5" id="KW-0378">Hydrolase</keyword>
<feature type="active site" description="Proton donor/acceptor" evidence="5">
    <location>
        <position position="314"/>
    </location>
</feature>
<dbReference type="AlphaFoldDB" id="A0A2N4TS25"/>
<dbReference type="InterPro" id="IPR018232">
    <property type="entry name" value="Glyco_hydro_37_CS"/>
</dbReference>
<dbReference type="NCBIfam" id="NF009773">
    <property type="entry name" value="PRK13270.1"/>
    <property type="match status" value="1"/>
</dbReference>
<keyword evidence="1 5" id="KW-0732">Signal</keyword>
<gene>
    <name evidence="5" type="primary">treA</name>
    <name evidence="6" type="ORF">C0Q88_10795</name>
</gene>
<feature type="binding site" evidence="5">
    <location>
        <position position="312"/>
    </location>
    <ligand>
        <name>substrate</name>
    </ligand>
</feature>
<evidence type="ECO:0000256" key="2">
    <source>
        <dbReference type="ARBA" id="ARBA00022764"/>
    </source>
</evidence>
<dbReference type="GO" id="GO:0005993">
    <property type="term" value="P:trehalose catabolic process"/>
    <property type="evidence" value="ECO:0007669"/>
    <property type="project" value="InterPro"/>
</dbReference>
<dbReference type="InterPro" id="IPR008928">
    <property type="entry name" value="6-hairpin_glycosidase_sf"/>
</dbReference>
<comment type="catalytic activity">
    <reaction evidence="5">
        <text>alpha,alpha-trehalose + H2O = alpha-D-glucose + beta-D-glucose</text>
        <dbReference type="Rhea" id="RHEA:32675"/>
        <dbReference type="ChEBI" id="CHEBI:15377"/>
        <dbReference type="ChEBI" id="CHEBI:15903"/>
        <dbReference type="ChEBI" id="CHEBI:16551"/>
        <dbReference type="ChEBI" id="CHEBI:17925"/>
        <dbReference type="EC" id="3.2.1.28"/>
    </reaction>
</comment>
<feature type="signal peptide" evidence="5">
    <location>
        <begin position="1"/>
        <end position="31"/>
    </location>
</feature>
<keyword evidence="4 5" id="KW-0326">Glycosidase</keyword>
<evidence type="ECO:0000256" key="3">
    <source>
        <dbReference type="ARBA" id="ARBA00022801"/>
    </source>
</evidence>
<feature type="active site" description="Proton donor/acceptor" evidence="5">
    <location>
        <position position="497"/>
    </location>
</feature>
<dbReference type="InterPro" id="IPR001661">
    <property type="entry name" value="Glyco_hydro_37"/>
</dbReference>
<evidence type="ECO:0000313" key="6">
    <source>
        <dbReference type="EMBL" id="PLC42449.1"/>
    </source>
</evidence>
<dbReference type="Pfam" id="PF01204">
    <property type="entry name" value="Trehalase"/>
    <property type="match status" value="1"/>
</dbReference>
<organism evidence="6 7">
    <name type="scientific">Ralstonia pickettii</name>
    <name type="common">Burkholderia pickettii</name>
    <dbReference type="NCBI Taxonomy" id="329"/>
    <lineage>
        <taxon>Bacteria</taxon>
        <taxon>Pseudomonadati</taxon>
        <taxon>Pseudomonadota</taxon>
        <taxon>Betaproteobacteria</taxon>
        <taxon>Burkholderiales</taxon>
        <taxon>Burkholderiaceae</taxon>
        <taxon>Ralstonia</taxon>
    </lineage>
</organism>
<dbReference type="OrthoDB" id="106887at2"/>
<keyword evidence="2 5" id="KW-0574">Periplasm</keyword>
<evidence type="ECO:0000256" key="4">
    <source>
        <dbReference type="ARBA" id="ARBA00023295"/>
    </source>
</evidence>
<dbReference type="PRINTS" id="PR00744">
    <property type="entry name" value="GLHYDRLASE37"/>
</dbReference>
<feature type="binding site" evidence="5">
    <location>
        <begin position="279"/>
        <end position="281"/>
    </location>
    <ligand>
        <name>substrate</name>
    </ligand>
</feature>
<dbReference type="GO" id="GO:0042597">
    <property type="term" value="C:periplasmic space"/>
    <property type="evidence" value="ECO:0007669"/>
    <property type="project" value="UniProtKB-SubCell"/>
</dbReference>
<dbReference type="SUPFAM" id="SSF48208">
    <property type="entry name" value="Six-hairpin glycosidases"/>
    <property type="match status" value="1"/>
</dbReference>
<proteinExistence type="inferred from homology"/>
<feature type="binding site" evidence="5">
    <location>
        <position position="512"/>
    </location>
    <ligand>
        <name>substrate</name>
    </ligand>
</feature>
<dbReference type="GO" id="GO:0004555">
    <property type="term" value="F:alpha,alpha-trehalase activity"/>
    <property type="evidence" value="ECO:0007669"/>
    <property type="project" value="UniProtKB-UniRule"/>
</dbReference>
<dbReference type="InterPro" id="IPR012341">
    <property type="entry name" value="6hp_glycosidase-like_sf"/>
</dbReference>
<dbReference type="EMBL" id="PKQE01000002">
    <property type="protein sequence ID" value="PLC42449.1"/>
    <property type="molecule type" value="Genomic_DNA"/>
</dbReference>
<feature type="chain" id="PRO_5015011772" description="Periplasmic trehalase" evidence="5">
    <location>
        <begin position="32"/>
        <end position="537"/>
    </location>
</feature>
<dbReference type="HAMAP" id="MF_01060">
    <property type="entry name" value="Peripl_trehalase"/>
    <property type="match status" value="1"/>
</dbReference>
<comment type="caution">
    <text evidence="6">The sequence shown here is derived from an EMBL/GenBank/DDBJ whole genome shotgun (WGS) entry which is preliminary data.</text>
</comment>
<dbReference type="PANTHER" id="PTHR23403">
    <property type="entry name" value="TREHALASE"/>
    <property type="match status" value="1"/>
</dbReference>
<dbReference type="EC" id="3.2.1.28" evidence="5"/>
<dbReference type="NCBIfam" id="NF009774">
    <property type="entry name" value="PRK13271.1"/>
    <property type="match status" value="1"/>
</dbReference>
<evidence type="ECO:0000256" key="1">
    <source>
        <dbReference type="ARBA" id="ARBA00022729"/>
    </source>
</evidence>